<gene>
    <name evidence="2" type="ORF">E6C55_26530</name>
</gene>
<dbReference type="EMBL" id="SSOB01000045">
    <property type="protein sequence ID" value="THF74049.1"/>
    <property type="molecule type" value="Genomic_DNA"/>
</dbReference>
<feature type="domain" description="Copper amine oxidase-like N-terminal" evidence="1">
    <location>
        <begin position="57"/>
        <end position="102"/>
    </location>
</feature>
<keyword evidence="3" id="KW-1185">Reference proteome</keyword>
<accession>A0A4S4BJZ1</accession>
<dbReference type="OrthoDB" id="2029085at2"/>
<evidence type="ECO:0000313" key="2">
    <source>
        <dbReference type="EMBL" id="THF74049.1"/>
    </source>
</evidence>
<organism evidence="2 3">
    <name type="scientific">Cohnella fermenti</name>
    <dbReference type="NCBI Taxonomy" id="2565925"/>
    <lineage>
        <taxon>Bacteria</taxon>
        <taxon>Bacillati</taxon>
        <taxon>Bacillota</taxon>
        <taxon>Bacilli</taxon>
        <taxon>Bacillales</taxon>
        <taxon>Paenibacillaceae</taxon>
        <taxon>Cohnella</taxon>
    </lineage>
</organism>
<reference evidence="2 3" key="1">
    <citation type="submission" date="2019-04" db="EMBL/GenBank/DDBJ databases">
        <title>Cohnella sp. nov. isolated from preserved vegetables.</title>
        <authorList>
            <person name="Lin S.-Y."/>
            <person name="Hung M.-H."/>
            <person name="Young C.-C."/>
        </authorList>
    </citation>
    <scope>NUCLEOTIDE SEQUENCE [LARGE SCALE GENOMIC DNA]</scope>
    <source>
        <strain evidence="2 3">CC-MHH1044</strain>
    </source>
</reference>
<dbReference type="InterPro" id="IPR012854">
    <property type="entry name" value="Cu_amine_oxidase-like_N"/>
</dbReference>
<name>A0A4S4BJZ1_9BACL</name>
<dbReference type="Proteomes" id="UP000310636">
    <property type="component" value="Unassembled WGS sequence"/>
</dbReference>
<sequence>MLHLRLAITRGVTDMNKKKWIIAATLVGLLGTTAAAQATGVIGKVSGLLRSDVKITVDGQATGMEPVYINGQAYVPIREEAAALGYEVSYNAGSKTIELNKVQEAEEIEYAHIAGIVSSVAKTDNGSYRLEVLGRGDANWIILYADEETVIKDSEGNAVEVASIRAGTQINADYGPIVAMSYPGQSHAASITVVASRLVSEEAIQSVEKTDDGWQVSFGTTENGTKSVSLLLNAGKETFVMNEEGQPVEWTDLKEGTKVRAYYGPAVTKSIPPQSPLFYLVVLSDNGSDTAEDGSGSTAQPLE</sequence>
<evidence type="ECO:0000313" key="3">
    <source>
        <dbReference type="Proteomes" id="UP000310636"/>
    </source>
</evidence>
<evidence type="ECO:0000259" key="1">
    <source>
        <dbReference type="Pfam" id="PF07833"/>
    </source>
</evidence>
<proteinExistence type="predicted"/>
<protein>
    <recommendedName>
        <fullName evidence="1">Copper amine oxidase-like N-terminal domain-containing protein</fullName>
    </recommendedName>
</protein>
<dbReference type="AlphaFoldDB" id="A0A4S4BJZ1"/>
<dbReference type="Pfam" id="PF07833">
    <property type="entry name" value="Cu_amine_oxidN1"/>
    <property type="match status" value="1"/>
</dbReference>
<comment type="caution">
    <text evidence="2">The sequence shown here is derived from an EMBL/GenBank/DDBJ whole genome shotgun (WGS) entry which is preliminary data.</text>
</comment>